<dbReference type="Pfam" id="PF03958">
    <property type="entry name" value="Secretin_N"/>
    <property type="match status" value="2"/>
</dbReference>
<evidence type="ECO:0000256" key="1">
    <source>
        <dbReference type="ARBA" id="ARBA00004370"/>
    </source>
</evidence>
<feature type="compositionally biased region" description="Polar residues" evidence="4">
    <location>
        <begin position="581"/>
        <end position="590"/>
    </location>
</feature>
<accession>A0A517SV96</accession>
<feature type="compositionally biased region" description="Gly residues" evidence="4">
    <location>
        <begin position="861"/>
        <end position="870"/>
    </location>
</feature>
<evidence type="ECO:0000259" key="5">
    <source>
        <dbReference type="Pfam" id="PF03958"/>
    </source>
</evidence>
<feature type="region of interest" description="Disordered" evidence="4">
    <location>
        <begin position="947"/>
        <end position="1031"/>
    </location>
</feature>
<feature type="compositionally biased region" description="Gly residues" evidence="4">
    <location>
        <begin position="990"/>
        <end position="1031"/>
    </location>
</feature>
<name>A0A517SV96_9BACT</name>
<feature type="domain" description="NolW-like" evidence="5">
    <location>
        <begin position="443"/>
        <end position="504"/>
    </location>
</feature>
<dbReference type="EMBL" id="CP036272">
    <property type="protein sequence ID" value="QDT60052.1"/>
    <property type="molecule type" value="Genomic_DNA"/>
</dbReference>
<gene>
    <name evidence="6" type="ORF">SV7mr_25690</name>
</gene>
<keyword evidence="3" id="KW-0472">Membrane</keyword>
<keyword evidence="7" id="KW-1185">Reference proteome</keyword>
<evidence type="ECO:0000256" key="4">
    <source>
        <dbReference type="SAM" id="MobiDB-lite"/>
    </source>
</evidence>
<feature type="region of interest" description="Disordered" evidence="4">
    <location>
        <begin position="560"/>
        <end position="597"/>
    </location>
</feature>
<evidence type="ECO:0000313" key="6">
    <source>
        <dbReference type="EMBL" id="QDT60052.1"/>
    </source>
</evidence>
<feature type="compositionally biased region" description="Low complexity" evidence="4">
    <location>
        <begin position="953"/>
        <end position="975"/>
    </location>
</feature>
<dbReference type="Gene3D" id="3.30.1370.120">
    <property type="match status" value="3"/>
</dbReference>
<keyword evidence="2" id="KW-0732">Signal</keyword>
<protein>
    <submittedName>
        <fullName evidence="6">Bacterial type II/III secretion system short domain protein</fullName>
    </submittedName>
</protein>
<feature type="region of interest" description="Disordered" evidence="4">
    <location>
        <begin position="835"/>
        <end position="879"/>
    </location>
</feature>
<dbReference type="RefSeq" id="WP_145272302.1">
    <property type="nucleotide sequence ID" value="NZ_CP036272.1"/>
</dbReference>
<dbReference type="GO" id="GO:0016020">
    <property type="term" value="C:membrane"/>
    <property type="evidence" value="ECO:0007669"/>
    <property type="project" value="UniProtKB-SubCell"/>
</dbReference>
<dbReference type="InterPro" id="IPR038591">
    <property type="entry name" value="NolW-like_sf"/>
</dbReference>
<evidence type="ECO:0000256" key="3">
    <source>
        <dbReference type="ARBA" id="ARBA00023136"/>
    </source>
</evidence>
<dbReference type="InterPro" id="IPR050810">
    <property type="entry name" value="Bact_Secretion_Sys_Channel"/>
</dbReference>
<evidence type="ECO:0000313" key="7">
    <source>
        <dbReference type="Proteomes" id="UP000315003"/>
    </source>
</evidence>
<dbReference type="GO" id="GO:0015627">
    <property type="term" value="C:type II protein secretion system complex"/>
    <property type="evidence" value="ECO:0007669"/>
    <property type="project" value="TreeGrafter"/>
</dbReference>
<feature type="region of interest" description="Disordered" evidence="4">
    <location>
        <begin position="42"/>
        <end position="109"/>
    </location>
</feature>
<feature type="domain" description="NolW-like" evidence="5">
    <location>
        <begin position="811"/>
        <end position="913"/>
    </location>
</feature>
<dbReference type="Proteomes" id="UP000315003">
    <property type="component" value="Chromosome"/>
</dbReference>
<evidence type="ECO:0000256" key="2">
    <source>
        <dbReference type="ARBA" id="ARBA00022729"/>
    </source>
</evidence>
<dbReference type="PANTHER" id="PTHR30332:SF24">
    <property type="entry name" value="SECRETIN GSPD-RELATED"/>
    <property type="match status" value="1"/>
</dbReference>
<feature type="compositionally biased region" description="Gly residues" evidence="4">
    <location>
        <begin position="838"/>
        <end position="847"/>
    </location>
</feature>
<reference evidence="6 7" key="1">
    <citation type="submission" date="2019-02" db="EMBL/GenBank/DDBJ databases">
        <title>Deep-cultivation of Planctomycetes and their phenomic and genomic characterization uncovers novel biology.</title>
        <authorList>
            <person name="Wiegand S."/>
            <person name="Jogler M."/>
            <person name="Boedeker C."/>
            <person name="Pinto D."/>
            <person name="Vollmers J."/>
            <person name="Rivas-Marin E."/>
            <person name="Kohn T."/>
            <person name="Peeters S.H."/>
            <person name="Heuer A."/>
            <person name="Rast P."/>
            <person name="Oberbeckmann S."/>
            <person name="Bunk B."/>
            <person name="Jeske O."/>
            <person name="Meyerdierks A."/>
            <person name="Storesund J.E."/>
            <person name="Kallscheuer N."/>
            <person name="Luecker S."/>
            <person name="Lage O.M."/>
            <person name="Pohl T."/>
            <person name="Merkel B.J."/>
            <person name="Hornburger P."/>
            <person name="Mueller R.-W."/>
            <person name="Bruemmer F."/>
            <person name="Labrenz M."/>
            <person name="Spormann A.M."/>
            <person name="Op den Camp H."/>
            <person name="Overmann J."/>
            <person name="Amann R."/>
            <person name="Jetten M.S.M."/>
            <person name="Mascher T."/>
            <person name="Medema M.H."/>
            <person name="Devos D.P."/>
            <person name="Kaster A.-K."/>
            <person name="Ovreas L."/>
            <person name="Rohde M."/>
            <person name="Galperin M.Y."/>
            <person name="Jogler C."/>
        </authorList>
    </citation>
    <scope>NUCLEOTIDE SEQUENCE [LARGE SCALE GENOMIC DNA]</scope>
    <source>
        <strain evidence="6 7">SV_7m_r</strain>
    </source>
</reference>
<feature type="compositionally biased region" description="Basic and acidic residues" evidence="4">
    <location>
        <begin position="976"/>
        <end position="986"/>
    </location>
</feature>
<dbReference type="PANTHER" id="PTHR30332">
    <property type="entry name" value="PROBABLE GENERAL SECRETION PATHWAY PROTEIN D"/>
    <property type="match status" value="1"/>
</dbReference>
<proteinExistence type="predicted"/>
<comment type="subcellular location">
    <subcellularLocation>
        <location evidence="1">Membrane</location>
    </subcellularLocation>
</comment>
<feature type="compositionally biased region" description="Low complexity" evidence="4">
    <location>
        <begin position="45"/>
        <end position="56"/>
    </location>
</feature>
<dbReference type="OrthoDB" id="221929at2"/>
<organism evidence="6 7">
    <name type="scientific">Stieleria bergensis</name>
    <dbReference type="NCBI Taxonomy" id="2528025"/>
    <lineage>
        <taxon>Bacteria</taxon>
        <taxon>Pseudomonadati</taxon>
        <taxon>Planctomycetota</taxon>
        <taxon>Planctomycetia</taxon>
        <taxon>Pirellulales</taxon>
        <taxon>Pirellulaceae</taxon>
        <taxon>Stieleria</taxon>
    </lineage>
</organism>
<dbReference type="InterPro" id="IPR005644">
    <property type="entry name" value="NolW-like"/>
</dbReference>
<sequence length="1031" mass="108720">MPTQIIHAISRQCGLAPLYLGAILFCFGVQLSGGRAAEAQERDAIASPAPAANDDAAANDEEVGSPSDVVAPATPESTQPVENNPMPVQIGAPPETTTPPATSARGADVTPDEAARILLQQLDRPTEPELRFNFSGASWQDVLTWLADEAKLSLQIDRFPAGSVSFSDPTRTYTVSESLDLLNRLLLDRGYALIRRGRMLVLIDLEAENSEDLMSELADFVRPDDLAKRGKSDIVTSVFPLGSMTPDEAKQQIPQLIAPFGKVIVLDSARQVKVTERAERLLEIRDVISQSAEQVHEIRLEHRSAEELLQTARPLLGLEAGVNSNDDIRISVGLYGDRIYATGTPSKVAILESLITKADQPLDVAGDGNAAEVERPELKTYPVRDADVASVYEVLQTLLQDEPGVRLAVDPVTQNLIALGGASVHAKVSEVIAEMAGSGEEFKVFQLNRIDPSQALLTINKYFGITEESTEGPIVDGDPTTGRMWVRGSKEEVSQIETLLEQLDGATNTGLLGGRVRTLSLAPGQSEQVLQQLQLYWKMTGRPNSIRVVSPAGSATVNGIQERRLQRPGKSQPPTPEAEQTDQPGQQPSASPVPGLDVRNLRSLDRVRYISGKTPAMELTYVSEPFQEPAVSNPSATVPEVPAPAAANGPSAEIVLEITPDGIRIASDDIEALDELEALLSQLIGPTGVQNDLPTIFWLKYIQADIAAEMVAEIMGGADSSGGLVDTIAGGLGGGMLGGIMGLATGGGGGGGSTSQSILTTTGSVSIVPDLRLNALFIQANDLDMQTIEMILQTIDREESPEDIELTSKPRLIPVIHQDATQMANIIKEMYASKIGGQQQGGGGGRSQGQPSPQDFINALRGGGRGGRGGQESAKSEPTKIAVAVDERSNSLIITSTTQDFEEIRALVSMLDEMGQANEEQTVFYNPKGTLSGQAVYDALNVVLGQQQDDKPSQSNTNSQNGRTNSSSSPSSSDAEAARARFEAFRARFGSGGSPFGGGRPGGGGAPGGGRPGGGGGPGAGGPGGGGRGGR</sequence>
<feature type="compositionally biased region" description="Low complexity" evidence="4">
    <location>
        <begin position="92"/>
        <end position="102"/>
    </location>
</feature>
<dbReference type="GO" id="GO:0009306">
    <property type="term" value="P:protein secretion"/>
    <property type="evidence" value="ECO:0007669"/>
    <property type="project" value="TreeGrafter"/>
</dbReference>
<dbReference type="AlphaFoldDB" id="A0A517SV96"/>